<gene>
    <name evidence="1" type="ORF">C7B46_01765</name>
</gene>
<comment type="caution">
    <text evidence="1">The sequence shown here is derived from an EMBL/GenBank/DDBJ whole genome shotgun (WGS) entry which is preliminary data.</text>
</comment>
<dbReference type="EMBL" id="PXYW01000003">
    <property type="protein sequence ID" value="PSR35161.1"/>
    <property type="molecule type" value="Genomic_DNA"/>
</dbReference>
<name>A0A2T2XL05_9FIRM</name>
<sequence>MSFFKSLQNMVDGGEQPATMPNHQCNACQTSMDYRGPHAIRTGGMNRGWGVAADVLLGARDEALFDQMTERNVLVHVFACPHCGRIEMVNDPKRGF</sequence>
<accession>A0A2T2XL05</accession>
<reference evidence="1 2" key="1">
    <citation type="journal article" date="2014" name="BMC Genomics">
        <title>Comparison of environmental and isolate Sulfobacillus genomes reveals diverse carbon, sulfur, nitrogen, and hydrogen metabolisms.</title>
        <authorList>
            <person name="Justice N.B."/>
            <person name="Norman A."/>
            <person name="Brown C.T."/>
            <person name="Singh A."/>
            <person name="Thomas B.C."/>
            <person name="Banfield J.F."/>
        </authorList>
    </citation>
    <scope>NUCLEOTIDE SEQUENCE [LARGE SCALE GENOMIC DNA]</scope>
    <source>
        <strain evidence="1">AMDSBA4</strain>
    </source>
</reference>
<dbReference type="Proteomes" id="UP000242972">
    <property type="component" value="Unassembled WGS sequence"/>
</dbReference>
<dbReference type="AlphaFoldDB" id="A0A2T2XL05"/>
<proteinExistence type="predicted"/>
<evidence type="ECO:0000313" key="2">
    <source>
        <dbReference type="Proteomes" id="UP000242972"/>
    </source>
</evidence>
<organism evidence="1 2">
    <name type="scientific">Sulfobacillus benefaciens</name>
    <dbReference type="NCBI Taxonomy" id="453960"/>
    <lineage>
        <taxon>Bacteria</taxon>
        <taxon>Bacillati</taxon>
        <taxon>Bacillota</taxon>
        <taxon>Clostridia</taxon>
        <taxon>Eubacteriales</taxon>
        <taxon>Clostridiales Family XVII. Incertae Sedis</taxon>
        <taxon>Sulfobacillus</taxon>
    </lineage>
</organism>
<protein>
    <submittedName>
        <fullName evidence="1">Uncharacterized protein</fullName>
    </submittedName>
</protein>
<evidence type="ECO:0000313" key="1">
    <source>
        <dbReference type="EMBL" id="PSR35161.1"/>
    </source>
</evidence>